<gene>
    <name evidence="3" type="ORF">R3W88_009558</name>
</gene>
<dbReference type="PANTHER" id="PTHR44259:SF59">
    <property type="entry name" value="DUF295 DOMAIN-CONTAINING PROTEIN"/>
    <property type="match status" value="1"/>
</dbReference>
<reference evidence="3 4" key="1">
    <citation type="submission" date="2023-10" db="EMBL/GenBank/DDBJ databases">
        <title>Genome-Wide Identification Analysis in wild type Solanum Pinnatisectum Reveals Some Genes Defensing Phytophthora Infestans.</title>
        <authorList>
            <person name="Sun C."/>
        </authorList>
    </citation>
    <scope>NUCLEOTIDE SEQUENCE [LARGE SCALE GENOMIC DNA]</scope>
    <source>
        <strain evidence="3">LQN</strain>
        <tissue evidence="3">Leaf</tissue>
    </source>
</reference>
<dbReference type="InterPro" id="IPR005174">
    <property type="entry name" value="KIB1-4_b-propeller"/>
</dbReference>
<dbReference type="InterPro" id="IPR001810">
    <property type="entry name" value="F-box_dom"/>
</dbReference>
<sequence length="184" mass="21218">MCIVLQSDLFFPDLYQELADWSELQYDLLILIARRLNLIEDYLNFGTVCKSWHSVPTKNNFNNYLSRPPWLMLAEEDGNSIRKFFSLYNGMILNKRIPKASRERCMESLGWLIMVGEEGEIGMLHPFSGVQIELPHQNTTVDCDNHRTGCKMGFIFKAVLSANPSHTSDYLLMVIEGNARFLSF</sequence>
<evidence type="ECO:0000313" key="4">
    <source>
        <dbReference type="Proteomes" id="UP001311915"/>
    </source>
</evidence>
<dbReference type="InterPro" id="IPR050942">
    <property type="entry name" value="F-box_BR-signaling"/>
</dbReference>
<dbReference type="InterPro" id="IPR036047">
    <property type="entry name" value="F-box-like_dom_sf"/>
</dbReference>
<accession>A0AAV9MEX3</accession>
<dbReference type="Proteomes" id="UP001311915">
    <property type="component" value="Unassembled WGS sequence"/>
</dbReference>
<evidence type="ECO:0000313" key="3">
    <source>
        <dbReference type="EMBL" id="KAK4735297.1"/>
    </source>
</evidence>
<protein>
    <submittedName>
        <fullName evidence="3">Uncharacterized protein</fullName>
    </submittedName>
</protein>
<dbReference type="PANTHER" id="PTHR44259">
    <property type="entry name" value="OS07G0183000 PROTEIN-RELATED"/>
    <property type="match status" value="1"/>
</dbReference>
<evidence type="ECO:0000259" key="1">
    <source>
        <dbReference type="Pfam" id="PF00646"/>
    </source>
</evidence>
<comment type="caution">
    <text evidence="3">The sequence shown here is derived from an EMBL/GenBank/DDBJ whole genome shotgun (WGS) entry which is preliminary data.</text>
</comment>
<dbReference type="AlphaFoldDB" id="A0AAV9MEX3"/>
<dbReference type="EMBL" id="JAWPEI010000002">
    <property type="protein sequence ID" value="KAK4735297.1"/>
    <property type="molecule type" value="Genomic_DNA"/>
</dbReference>
<feature type="domain" description="F-box" evidence="1">
    <location>
        <begin position="21"/>
        <end position="62"/>
    </location>
</feature>
<organism evidence="3 4">
    <name type="scientific">Solanum pinnatisectum</name>
    <name type="common">tansyleaf nightshade</name>
    <dbReference type="NCBI Taxonomy" id="50273"/>
    <lineage>
        <taxon>Eukaryota</taxon>
        <taxon>Viridiplantae</taxon>
        <taxon>Streptophyta</taxon>
        <taxon>Embryophyta</taxon>
        <taxon>Tracheophyta</taxon>
        <taxon>Spermatophyta</taxon>
        <taxon>Magnoliopsida</taxon>
        <taxon>eudicotyledons</taxon>
        <taxon>Gunneridae</taxon>
        <taxon>Pentapetalae</taxon>
        <taxon>asterids</taxon>
        <taxon>lamiids</taxon>
        <taxon>Solanales</taxon>
        <taxon>Solanaceae</taxon>
        <taxon>Solanoideae</taxon>
        <taxon>Solaneae</taxon>
        <taxon>Solanum</taxon>
    </lineage>
</organism>
<feature type="domain" description="KIB1-4 beta-propeller" evidence="2">
    <location>
        <begin position="84"/>
        <end position="180"/>
    </location>
</feature>
<proteinExistence type="predicted"/>
<name>A0AAV9MEX3_9SOLN</name>
<evidence type="ECO:0000259" key="2">
    <source>
        <dbReference type="Pfam" id="PF03478"/>
    </source>
</evidence>
<dbReference type="Pfam" id="PF00646">
    <property type="entry name" value="F-box"/>
    <property type="match status" value="1"/>
</dbReference>
<dbReference type="SUPFAM" id="SSF81383">
    <property type="entry name" value="F-box domain"/>
    <property type="match status" value="1"/>
</dbReference>
<keyword evidence="4" id="KW-1185">Reference proteome</keyword>
<dbReference type="Gene3D" id="1.20.1280.50">
    <property type="match status" value="1"/>
</dbReference>
<dbReference type="Pfam" id="PF03478">
    <property type="entry name" value="Beta-prop_KIB1-4"/>
    <property type="match status" value="1"/>
</dbReference>